<dbReference type="SUPFAM" id="SSF52029">
    <property type="entry name" value="GroEL apical domain-like"/>
    <property type="match status" value="1"/>
</dbReference>
<proteinExistence type="inferred from homology"/>
<name>X6PBH2_RETFI</name>
<reference evidence="4 5" key="1">
    <citation type="journal article" date="2013" name="Curr. Biol.">
        <title>The Genome of the Foraminiferan Reticulomyxa filosa.</title>
        <authorList>
            <person name="Glockner G."/>
            <person name="Hulsmann N."/>
            <person name="Schleicher M."/>
            <person name="Noegel A.A."/>
            <person name="Eichinger L."/>
            <person name="Gallinger C."/>
            <person name="Pawlowski J."/>
            <person name="Sierra R."/>
            <person name="Euteneuer U."/>
            <person name="Pillet L."/>
            <person name="Moustafa A."/>
            <person name="Platzer M."/>
            <person name="Groth M."/>
            <person name="Szafranski K."/>
            <person name="Schliwa M."/>
        </authorList>
    </citation>
    <scope>NUCLEOTIDE SEQUENCE [LARGE SCALE GENOMIC DNA]</scope>
</reference>
<feature type="non-terminal residue" evidence="4">
    <location>
        <position position="1"/>
    </location>
</feature>
<evidence type="ECO:0000256" key="3">
    <source>
        <dbReference type="RuleBase" id="RU000418"/>
    </source>
</evidence>
<evidence type="ECO:0000256" key="2">
    <source>
        <dbReference type="ARBA" id="ARBA00023186"/>
    </source>
</evidence>
<dbReference type="Pfam" id="PF00118">
    <property type="entry name" value="Cpn60_TCP1"/>
    <property type="match status" value="1"/>
</dbReference>
<comment type="similarity">
    <text evidence="1 3">Belongs to the chaperonin (HSP60) family.</text>
</comment>
<protein>
    <submittedName>
        <fullName evidence="4">Chaperonin CPN60-2, mitochondrial</fullName>
    </submittedName>
</protein>
<gene>
    <name evidence="4" type="ORF">RFI_01669</name>
</gene>
<dbReference type="InterPro" id="IPR027413">
    <property type="entry name" value="GROEL-like_equatorial_sf"/>
</dbReference>
<dbReference type="GO" id="GO:0005524">
    <property type="term" value="F:ATP binding"/>
    <property type="evidence" value="ECO:0007669"/>
    <property type="project" value="InterPro"/>
</dbReference>
<dbReference type="SUPFAM" id="SSF48592">
    <property type="entry name" value="GroEL equatorial domain-like"/>
    <property type="match status" value="1"/>
</dbReference>
<sequence>APGFGDNRKNNLQDMAILTGGQVINEELGHKLEEVEFSHLGRCRKITITKDDTIILNGLGKREHLDERIAQIRAQVEQTDSTYEKEKLQERLGKLSGGVAVIRVGGSSEVEVNEKKDRMNDALNATKAAIEQGVIAGGGIALLYSTKILDDVEVDNEDQKVGVDIVRRAIQLPSVAIIRNSGREGSVYAGKMLENAKADSRYGYDCATDQWCDLHELGVIDPVKVVRTALQDAASVASLMTTTEAVITELPKKETPKVDMGGPGGGF</sequence>
<dbReference type="GO" id="GO:0042026">
    <property type="term" value="P:protein refolding"/>
    <property type="evidence" value="ECO:0007669"/>
    <property type="project" value="InterPro"/>
</dbReference>
<dbReference type="PANTHER" id="PTHR45633">
    <property type="entry name" value="60 KDA HEAT SHOCK PROTEIN, MITOCHONDRIAL"/>
    <property type="match status" value="1"/>
</dbReference>
<dbReference type="InterPro" id="IPR001844">
    <property type="entry name" value="Cpn60/GroEL"/>
</dbReference>
<evidence type="ECO:0000256" key="1">
    <source>
        <dbReference type="ARBA" id="ARBA00006607"/>
    </source>
</evidence>
<accession>X6PBH2</accession>
<dbReference type="GO" id="GO:0140662">
    <property type="term" value="F:ATP-dependent protein folding chaperone"/>
    <property type="evidence" value="ECO:0007669"/>
    <property type="project" value="InterPro"/>
</dbReference>
<dbReference type="Proteomes" id="UP000023152">
    <property type="component" value="Unassembled WGS sequence"/>
</dbReference>
<dbReference type="InterPro" id="IPR027409">
    <property type="entry name" value="GroEL-like_apical_dom_sf"/>
</dbReference>
<evidence type="ECO:0000313" key="4">
    <source>
        <dbReference type="EMBL" id="ETO35394.1"/>
    </source>
</evidence>
<dbReference type="AlphaFoldDB" id="X6PBH2"/>
<keyword evidence="2" id="KW-0143">Chaperone</keyword>
<evidence type="ECO:0000313" key="5">
    <source>
        <dbReference type="Proteomes" id="UP000023152"/>
    </source>
</evidence>
<dbReference type="PRINTS" id="PR00298">
    <property type="entry name" value="CHAPERONIN60"/>
</dbReference>
<keyword evidence="5" id="KW-1185">Reference proteome</keyword>
<dbReference type="Gene3D" id="1.10.560.10">
    <property type="entry name" value="GroEL-like equatorial domain"/>
    <property type="match status" value="1"/>
</dbReference>
<dbReference type="OrthoDB" id="1733909at2759"/>
<dbReference type="OMA" id="MMITHNA"/>
<dbReference type="EMBL" id="ASPP01001650">
    <property type="protein sequence ID" value="ETO35394.1"/>
    <property type="molecule type" value="Genomic_DNA"/>
</dbReference>
<dbReference type="InterPro" id="IPR002423">
    <property type="entry name" value="Cpn60/GroEL/TCP-1"/>
</dbReference>
<organism evidence="4 5">
    <name type="scientific">Reticulomyxa filosa</name>
    <dbReference type="NCBI Taxonomy" id="46433"/>
    <lineage>
        <taxon>Eukaryota</taxon>
        <taxon>Sar</taxon>
        <taxon>Rhizaria</taxon>
        <taxon>Retaria</taxon>
        <taxon>Foraminifera</taxon>
        <taxon>Monothalamids</taxon>
        <taxon>Reticulomyxidae</taxon>
        <taxon>Reticulomyxa</taxon>
    </lineage>
</organism>
<comment type="caution">
    <text evidence="4">The sequence shown here is derived from an EMBL/GenBank/DDBJ whole genome shotgun (WGS) entry which is preliminary data.</text>
</comment>